<dbReference type="Proteomes" id="UP001221757">
    <property type="component" value="Unassembled WGS sequence"/>
</dbReference>
<name>A0AAD7H391_MYCRO</name>
<proteinExistence type="predicted"/>
<dbReference type="AlphaFoldDB" id="A0AAD7H391"/>
<dbReference type="EMBL" id="JARKIE010000001">
    <property type="protein sequence ID" value="KAJ7710788.1"/>
    <property type="molecule type" value="Genomic_DNA"/>
</dbReference>
<accession>A0AAD7H391</accession>
<evidence type="ECO:0000313" key="2">
    <source>
        <dbReference type="Proteomes" id="UP001221757"/>
    </source>
</evidence>
<sequence>MPDPKCVFKARTAKNHDSLPHGLSIAFHPKTSNFCIRDLKICAACGVSWFGVWARIRHGEHMASTVKAEGRGWQGSSVVDRTSRVRGAHWYPRMNVHAGVCEGARKRMWEARYVIAHEDEYGNMRAGGRNAAPCRLCVEGVVYAVDVVVSIAGYSTMSGSWVRRCNVQIERARSLHPPGFRIVHQPGSGLGRPCTGEASPSSVVSMSAQMGDGSAMYISAGVTRPRLLSESTDRRALNDGGPQRGCMQVVYRAGVENEGRLALRFTRTSGAASDEKRAAQQPVECPWDLELMVLR</sequence>
<keyword evidence="2" id="KW-1185">Reference proteome</keyword>
<evidence type="ECO:0000313" key="1">
    <source>
        <dbReference type="EMBL" id="KAJ7710788.1"/>
    </source>
</evidence>
<protein>
    <submittedName>
        <fullName evidence="1">Uncharacterized protein</fullName>
    </submittedName>
</protein>
<comment type="caution">
    <text evidence="1">The sequence shown here is derived from an EMBL/GenBank/DDBJ whole genome shotgun (WGS) entry which is preliminary data.</text>
</comment>
<organism evidence="1 2">
    <name type="scientific">Mycena rosella</name>
    <name type="common">Pink bonnet</name>
    <name type="synonym">Agaricus rosellus</name>
    <dbReference type="NCBI Taxonomy" id="1033263"/>
    <lineage>
        <taxon>Eukaryota</taxon>
        <taxon>Fungi</taxon>
        <taxon>Dikarya</taxon>
        <taxon>Basidiomycota</taxon>
        <taxon>Agaricomycotina</taxon>
        <taxon>Agaricomycetes</taxon>
        <taxon>Agaricomycetidae</taxon>
        <taxon>Agaricales</taxon>
        <taxon>Marasmiineae</taxon>
        <taxon>Mycenaceae</taxon>
        <taxon>Mycena</taxon>
    </lineage>
</organism>
<reference evidence="1" key="1">
    <citation type="submission" date="2023-03" db="EMBL/GenBank/DDBJ databases">
        <title>Massive genome expansion in bonnet fungi (Mycena s.s.) driven by repeated elements and novel gene families across ecological guilds.</title>
        <authorList>
            <consortium name="Lawrence Berkeley National Laboratory"/>
            <person name="Harder C.B."/>
            <person name="Miyauchi S."/>
            <person name="Viragh M."/>
            <person name="Kuo A."/>
            <person name="Thoen E."/>
            <person name="Andreopoulos B."/>
            <person name="Lu D."/>
            <person name="Skrede I."/>
            <person name="Drula E."/>
            <person name="Henrissat B."/>
            <person name="Morin E."/>
            <person name="Kohler A."/>
            <person name="Barry K."/>
            <person name="LaButti K."/>
            <person name="Morin E."/>
            <person name="Salamov A."/>
            <person name="Lipzen A."/>
            <person name="Mereny Z."/>
            <person name="Hegedus B."/>
            <person name="Baldrian P."/>
            <person name="Stursova M."/>
            <person name="Weitz H."/>
            <person name="Taylor A."/>
            <person name="Grigoriev I.V."/>
            <person name="Nagy L.G."/>
            <person name="Martin F."/>
            <person name="Kauserud H."/>
        </authorList>
    </citation>
    <scope>NUCLEOTIDE SEQUENCE</scope>
    <source>
        <strain evidence="1">CBHHK067</strain>
    </source>
</reference>
<gene>
    <name evidence="1" type="ORF">B0H17DRAFT_1223963</name>
</gene>